<keyword evidence="4" id="KW-1185">Reference proteome</keyword>
<feature type="transmembrane region" description="Helical" evidence="2">
    <location>
        <begin position="123"/>
        <end position="144"/>
    </location>
</feature>
<feature type="region of interest" description="Disordered" evidence="1">
    <location>
        <begin position="1"/>
        <end position="120"/>
    </location>
</feature>
<organism evidence="3 4">
    <name type="scientific">Streptomyces buecherae</name>
    <dbReference type="NCBI Taxonomy" id="2763006"/>
    <lineage>
        <taxon>Bacteria</taxon>
        <taxon>Bacillati</taxon>
        <taxon>Actinomycetota</taxon>
        <taxon>Actinomycetes</taxon>
        <taxon>Kitasatosporales</taxon>
        <taxon>Streptomycetaceae</taxon>
        <taxon>Streptomyces</taxon>
    </lineage>
</organism>
<dbReference type="EMBL" id="CP054929">
    <property type="protein sequence ID" value="QKW52924.1"/>
    <property type="molecule type" value="Genomic_DNA"/>
</dbReference>
<keyword evidence="2" id="KW-1133">Transmembrane helix</keyword>
<keyword evidence="2" id="KW-0812">Transmembrane</keyword>
<sequence length="361" mass="37147">MSMPPQQPGSGVPEGGWPSGQPGPGGPPPPQNPYGYPHGYPQQGSPYGGQPGQQSPYGQPGQQSPYGQPGQQAPYGQPGQQSPYGQPGQQSPYGQPGYGAPYGGGPGMGGPPGPPNGGSRRTVAIVVGAVLVGLLAIGGVVFAMSGDDDGGKRDESKVSDDSSVDASQRPSPSQSPTLPTPSPTADTDRDANTKYKVVLPKSLEGGRYTLEKDLSESADEQVPDDGSGASGVKPATGRYVTAPRDAEMVVTGLNGTFISPTYAKNSFFRGLEGNDNAEVGVERREITPPGADAALTCEVVIKRQSGQKLVMPVCAWADTTTLVAVMENTRAAAGKDPHSIDLDGFAARVDGMRDDLLTPMS</sequence>
<feature type="compositionally biased region" description="Basic and acidic residues" evidence="1">
    <location>
        <begin position="149"/>
        <end position="160"/>
    </location>
</feature>
<accession>A0A7H8NEP0</accession>
<evidence type="ECO:0000313" key="4">
    <source>
        <dbReference type="Proteomes" id="UP000509303"/>
    </source>
</evidence>
<dbReference type="AlphaFoldDB" id="A0A7H8NEP0"/>
<evidence type="ECO:0000256" key="2">
    <source>
        <dbReference type="SAM" id="Phobius"/>
    </source>
</evidence>
<keyword evidence="2" id="KW-0472">Membrane</keyword>
<feature type="compositionally biased region" description="Low complexity" evidence="1">
    <location>
        <begin position="52"/>
        <end position="95"/>
    </location>
</feature>
<feature type="compositionally biased region" description="Gly residues" evidence="1">
    <location>
        <begin position="96"/>
        <end position="108"/>
    </location>
</feature>
<evidence type="ECO:0000313" key="3">
    <source>
        <dbReference type="EMBL" id="QKW52924.1"/>
    </source>
</evidence>
<feature type="compositionally biased region" description="Low complexity" evidence="1">
    <location>
        <begin position="33"/>
        <end position="45"/>
    </location>
</feature>
<feature type="region of interest" description="Disordered" evidence="1">
    <location>
        <begin position="145"/>
        <end position="198"/>
    </location>
</feature>
<proteinExistence type="predicted"/>
<gene>
    <name evidence="3" type="ORF">HUT08_29070</name>
</gene>
<protein>
    <submittedName>
        <fullName evidence="3">Uncharacterized protein</fullName>
    </submittedName>
</protein>
<name>A0A7H8NEP0_9ACTN</name>
<reference evidence="3 4" key="1">
    <citation type="submission" date="2020-06" db="EMBL/GenBank/DDBJ databases">
        <title>Genome mining for natural products.</title>
        <authorList>
            <person name="Zhang B."/>
            <person name="Shi J."/>
            <person name="Ge H."/>
        </authorList>
    </citation>
    <scope>NUCLEOTIDE SEQUENCE [LARGE SCALE GENOMIC DNA]</scope>
    <source>
        <strain evidence="3 4">NA00687</strain>
    </source>
</reference>
<dbReference type="Proteomes" id="UP000509303">
    <property type="component" value="Chromosome"/>
</dbReference>
<feature type="region of interest" description="Disordered" evidence="1">
    <location>
        <begin position="214"/>
        <end position="237"/>
    </location>
</feature>
<feature type="compositionally biased region" description="Low complexity" evidence="1">
    <location>
        <begin position="164"/>
        <end position="177"/>
    </location>
</feature>
<evidence type="ECO:0000256" key="1">
    <source>
        <dbReference type="SAM" id="MobiDB-lite"/>
    </source>
</evidence>